<protein>
    <submittedName>
        <fullName evidence="1">Uncharacterized protein</fullName>
    </submittedName>
</protein>
<comment type="caution">
    <text evidence="1">The sequence shown here is derived from an EMBL/GenBank/DDBJ whole genome shotgun (WGS) entry which is preliminary data.</text>
</comment>
<evidence type="ECO:0000313" key="2">
    <source>
        <dbReference type="Proteomes" id="UP000070394"/>
    </source>
</evidence>
<dbReference type="PATRIC" id="fig|467210.3.peg.365"/>
<dbReference type="EMBL" id="LSDA01000011">
    <property type="protein sequence ID" value="KXB60589.1"/>
    <property type="molecule type" value="Genomic_DNA"/>
</dbReference>
<dbReference type="AlphaFoldDB" id="A0A133ZYQ8"/>
<reference evidence="2" key="1">
    <citation type="submission" date="2016-01" db="EMBL/GenBank/DDBJ databases">
        <authorList>
            <person name="Mitreva M."/>
            <person name="Pepin K.H."/>
            <person name="Mihindukulasuriya K.A."/>
            <person name="Fulton R."/>
            <person name="Fronick C."/>
            <person name="O'Laughlin M."/>
            <person name="Miner T."/>
            <person name="Herter B."/>
            <person name="Rosa B.A."/>
            <person name="Cordes M."/>
            <person name="Tomlinson C."/>
            <person name="Wollam A."/>
            <person name="Palsikar V.B."/>
            <person name="Mardis E.R."/>
            <person name="Wilson R.K."/>
        </authorList>
    </citation>
    <scope>NUCLEOTIDE SEQUENCE [LARGE SCALE GENOMIC DNA]</scope>
    <source>
        <strain evidence="2">DNF00896</strain>
    </source>
</reference>
<name>A0A133ZYQ8_9FIRM</name>
<proteinExistence type="predicted"/>
<organism evidence="1 2">
    <name type="scientific">Lachnoanaerobaculum saburreum</name>
    <dbReference type="NCBI Taxonomy" id="467210"/>
    <lineage>
        <taxon>Bacteria</taxon>
        <taxon>Bacillati</taxon>
        <taxon>Bacillota</taxon>
        <taxon>Clostridia</taxon>
        <taxon>Lachnospirales</taxon>
        <taxon>Lachnospiraceae</taxon>
        <taxon>Lachnoanaerobaculum</taxon>
    </lineage>
</organism>
<gene>
    <name evidence="1" type="ORF">HMPREF1866_00370</name>
</gene>
<sequence>MKQIKINVPDGTQLLHVLVVIDMGKEIHYETKFCDLRDGGIEYKFDSCGKDGANE</sequence>
<accession>A0A133ZYQ8</accession>
<evidence type="ECO:0000313" key="1">
    <source>
        <dbReference type="EMBL" id="KXB60589.1"/>
    </source>
</evidence>
<dbReference type="RefSeq" id="WP_156431762.1">
    <property type="nucleotide sequence ID" value="NZ_KQ959775.1"/>
</dbReference>
<dbReference type="STRING" id="467210.HMPREF1866_00370"/>
<keyword evidence="2" id="KW-1185">Reference proteome</keyword>
<dbReference type="Proteomes" id="UP000070394">
    <property type="component" value="Unassembled WGS sequence"/>
</dbReference>